<name>A0A6I4P307_9MICO</name>
<dbReference type="SUPFAM" id="SSF53448">
    <property type="entry name" value="Nucleotide-diphospho-sugar transferases"/>
    <property type="match status" value="1"/>
</dbReference>
<dbReference type="EMBL" id="WSTA01000050">
    <property type="protein sequence ID" value="MWB99165.1"/>
    <property type="molecule type" value="Genomic_DNA"/>
</dbReference>
<evidence type="ECO:0000313" key="3">
    <source>
        <dbReference type="Proteomes" id="UP000438182"/>
    </source>
</evidence>
<evidence type="ECO:0000313" key="2">
    <source>
        <dbReference type="EMBL" id="MWB99165.1"/>
    </source>
</evidence>
<sequence length="285" mass="30177">MTAVVTAFDQGELVADAVASVRRQTLRPVEILVVDDGSTDDASLAVLDRLAADRGLGCRVLHRPNGGVSAARNTGIAAAGTALVAVLDGDDAFAPTFLERTAALLDEQPELRAASSWLHAHGAIDAVVRPAGGTAVHFLHRNAAPAAVLLRRDAWAACGGYDESMRSGFEDWDFFLALLADGGAIGIVPEPLIEYRTAPASSNLRSMAGRLDRYGELIDRHRPLFERHLREALLALEARAIAADGRWEDLVAADPALEVGEVSYGDGGMAAAVRIATRRAARPTD</sequence>
<dbReference type="PANTHER" id="PTHR43685">
    <property type="entry name" value="GLYCOSYLTRANSFERASE"/>
    <property type="match status" value="1"/>
</dbReference>
<dbReference type="CDD" id="cd00761">
    <property type="entry name" value="Glyco_tranf_GTA_type"/>
    <property type="match status" value="1"/>
</dbReference>
<keyword evidence="2" id="KW-0808">Transferase</keyword>
<dbReference type="PANTHER" id="PTHR43685:SF2">
    <property type="entry name" value="GLYCOSYLTRANSFERASE 2-LIKE DOMAIN-CONTAINING PROTEIN"/>
    <property type="match status" value="1"/>
</dbReference>
<organism evidence="2 3">
    <name type="scientific">Agromyces seonyuensis</name>
    <dbReference type="NCBI Taxonomy" id="2662446"/>
    <lineage>
        <taxon>Bacteria</taxon>
        <taxon>Bacillati</taxon>
        <taxon>Actinomycetota</taxon>
        <taxon>Actinomycetes</taxon>
        <taxon>Micrococcales</taxon>
        <taxon>Microbacteriaceae</taxon>
        <taxon>Agromyces</taxon>
    </lineage>
</organism>
<comment type="caution">
    <text evidence="2">The sequence shown here is derived from an EMBL/GenBank/DDBJ whole genome shotgun (WGS) entry which is preliminary data.</text>
</comment>
<dbReference type="AlphaFoldDB" id="A0A6I4P307"/>
<dbReference type="Proteomes" id="UP000438182">
    <property type="component" value="Unassembled WGS sequence"/>
</dbReference>
<dbReference type="Pfam" id="PF00535">
    <property type="entry name" value="Glycos_transf_2"/>
    <property type="match status" value="1"/>
</dbReference>
<evidence type="ECO:0000259" key="1">
    <source>
        <dbReference type="Pfam" id="PF00535"/>
    </source>
</evidence>
<proteinExistence type="predicted"/>
<accession>A0A6I4P307</accession>
<dbReference type="GO" id="GO:0044010">
    <property type="term" value="P:single-species biofilm formation"/>
    <property type="evidence" value="ECO:0007669"/>
    <property type="project" value="TreeGrafter"/>
</dbReference>
<feature type="domain" description="Glycosyltransferase 2-like" evidence="1">
    <location>
        <begin position="3"/>
        <end position="109"/>
    </location>
</feature>
<dbReference type="Gene3D" id="3.90.550.10">
    <property type="entry name" value="Spore Coat Polysaccharide Biosynthesis Protein SpsA, Chain A"/>
    <property type="match status" value="1"/>
</dbReference>
<gene>
    <name evidence="2" type="ORF">GB864_11485</name>
</gene>
<keyword evidence="3" id="KW-1185">Reference proteome</keyword>
<dbReference type="InterPro" id="IPR050834">
    <property type="entry name" value="Glycosyltransf_2"/>
</dbReference>
<protein>
    <submittedName>
        <fullName evidence="2">Glycosyltransferase</fullName>
    </submittedName>
</protein>
<dbReference type="InterPro" id="IPR001173">
    <property type="entry name" value="Glyco_trans_2-like"/>
</dbReference>
<dbReference type="InterPro" id="IPR029044">
    <property type="entry name" value="Nucleotide-diphossugar_trans"/>
</dbReference>
<reference evidence="2 3" key="1">
    <citation type="submission" date="2019-12" db="EMBL/GenBank/DDBJ databases">
        <authorList>
            <person name="Kim Y.S."/>
        </authorList>
    </citation>
    <scope>NUCLEOTIDE SEQUENCE [LARGE SCALE GENOMIC DNA]</scope>
    <source>
        <strain evidence="2 3">MMS17-SY077</strain>
    </source>
</reference>
<dbReference type="GO" id="GO:0016740">
    <property type="term" value="F:transferase activity"/>
    <property type="evidence" value="ECO:0007669"/>
    <property type="project" value="UniProtKB-KW"/>
</dbReference>